<dbReference type="Proteomes" id="UP000278475">
    <property type="component" value="Unassembled WGS sequence"/>
</dbReference>
<dbReference type="EMBL" id="QMQV01000096">
    <property type="protein sequence ID" value="RLE47978.1"/>
    <property type="molecule type" value="Genomic_DNA"/>
</dbReference>
<feature type="domain" description="MJ1316 RNA cyclic group end recognition" evidence="2">
    <location>
        <begin position="23"/>
        <end position="102"/>
    </location>
</feature>
<proteinExistence type="inferred from homology"/>
<sequence>MEKIGKSLKYLITWHIAVVNRMKIRDVLNKLRWKPGEGLDKYEIVIVHRGALGDVKHIDGASIKDVAKGAFTYVEDGEEKIIPFHRVIEIRLKATGEVIWKR</sequence>
<comment type="caution">
    <text evidence="3">The sequence shown here is derived from an EMBL/GenBank/DDBJ whole genome shotgun (WGS) entry which is preliminary data.</text>
</comment>
<dbReference type="AlphaFoldDB" id="A0A497EL90"/>
<organism evidence="3 4">
    <name type="scientific">Thermoproteota archaeon</name>
    <dbReference type="NCBI Taxonomy" id="2056631"/>
    <lineage>
        <taxon>Archaea</taxon>
        <taxon>Thermoproteota</taxon>
    </lineage>
</organism>
<evidence type="ECO:0000259" key="2">
    <source>
        <dbReference type="Pfam" id="PF04457"/>
    </source>
</evidence>
<accession>A0A497EL90</accession>
<gene>
    <name evidence="3" type="ORF">DRJ31_08080</name>
</gene>
<evidence type="ECO:0000256" key="1">
    <source>
        <dbReference type="HAMAP-Rule" id="MF_01245"/>
    </source>
</evidence>
<comment type="similarity">
    <text evidence="1">Belongs to the UPF0248 family.</text>
</comment>
<evidence type="ECO:0000313" key="3">
    <source>
        <dbReference type="EMBL" id="RLE47978.1"/>
    </source>
</evidence>
<dbReference type="HAMAP" id="MF_01245">
    <property type="entry name" value="UPF0248"/>
    <property type="match status" value="1"/>
</dbReference>
<evidence type="ECO:0000313" key="4">
    <source>
        <dbReference type="Proteomes" id="UP000278475"/>
    </source>
</evidence>
<dbReference type="InterPro" id="IPR040459">
    <property type="entry name" value="MJ1316"/>
</dbReference>
<protein>
    <recommendedName>
        <fullName evidence="1">UPF0248 protein DRJ31_08080</fullName>
    </recommendedName>
</protein>
<dbReference type="Pfam" id="PF04457">
    <property type="entry name" value="MJ1316"/>
    <property type="match status" value="1"/>
</dbReference>
<reference evidence="3 4" key="1">
    <citation type="submission" date="2018-06" db="EMBL/GenBank/DDBJ databases">
        <title>Extensive metabolic versatility and redundancy in microbially diverse, dynamic hydrothermal sediments.</title>
        <authorList>
            <person name="Dombrowski N."/>
            <person name="Teske A."/>
            <person name="Baker B.J."/>
        </authorList>
    </citation>
    <scope>NUCLEOTIDE SEQUENCE [LARGE SCALE GENOMIC DNA]</scope>
    <source>
        <strain evidence="3">B66_G16</strain>
    </source>
</reference>
<dbReference type="InterPro" id="IPR007547">
    <property type="entry name" value="UPF0248"/>
</dbReference>
<name>A0A497EL90_9CREN</name>